<dbReference type="Proteomes" id="UP000320055">
    <property type="component" value="Unassembled WGS sequence"/>
</dbReference>
<reference evidence="2 3" key="1">
    <citation type="submission" date="2019-01" db="EMBL/GenBank/DDBJ databases">
        <authorList>
            <person name="Brito A."/>
        </authorList>
    </citation>
    <scope>NUCLEOTIDE SEQUENCE [LARGE SCALE GENOMIC DNA]</scope>
    <source>
        <strain evidence="2">1</strain>
    </source>
</reference>
<dbReference type="SUPFAM" id="SSF159127">
    <property type="entry name" value="HupF/HypC-like"/>
    <property type="match status" value="1"/>
</dbReference>
<proteinExistence type="inferred from homology"/>
<keyword evidence="3" id="KW-1185">Reference proteome</keyword>
<dbReference type="Gene3D" id="2.30.30.140">
    <property type="match status" value="1"/>
</dbReference>
<dbReference type="InterPro" id="IPR001109">
    <property type="entry name" value="Hydrogenase_HupF/HypC"/>
</dbReference>
<dbReference type="Pfam" id="PF01455">
    <property type="entry name" value="HupF_HypC"/>
    <property type="match status" value="1"/>
</dbReference>
<comment type="similarity">
    <text evidence="1">Belongs to the HupF/HypC family.</text>
</comment>
<evidence type="ECO:0000313" key="3">
    <source>
        <dbReference type="Proteomes" id="UP000320055"/>
    </source>
</evidence>
<name>A0A563VLN6_9CYAN</name>
<organism evidence="2 3">
    <name type="scientific">Hyella patelloides LEGE 07179</name>
    <dbReference type="NCBI Taxonomy" id="945734"/>
    <lineage>
        <taxon>Bacteria</taxon>
        <taxon>Bacillati</taxon>
        <taxon>Cyanobacteriota</taxon>
        <taxon>Cyanophyceae</taxon>
        <taxon>Pleurocapsales</taxon>
        <taxon>Hyellaceae</taxon>
        <taxon>Hyella</taxon>
    </lineage>
</organism>
<sequence>MSIIRFGGIIKKVVLTYVLEVKIGDRVSFHGGFALNIIDREKAGETLTYIKTNN</sequence>
<accession>A0A563VLN6</accession>
<gene>
    <name evidence="2" type="ORF">H1P_1450005</name>
</gene>
<dbReference type="EMBL" id="CAACVJ010000052">
    <property type="protein sequence ID" value="VEP12349.1"/>
    <property type="molecule type" value="Genomic_DNA"/>
</dbReference>
<evidence type="ECO:0000313" key="2">
    <source>
        <dbReference type="EMBL" id="VEP12349.1"/>
    </source>
</evidence>
<protein>
    <submittedName>
        <fullName evidence="2">Hydrogenase expression/formation protein HypC</fullName>
    </submittedName>
</protein>
<dbReference type="AlphaFoldDB" id="A0A563VLN6"/>
<evidence type="ECO:0000256" key="1">
    <source>
        <dbReference type="ARBA" id="ARBA00006018"/>
    </source>
</evidence>